<dbReference type="EMBL" id="AP023098">
    <property type="protein sequence ID" value="BCE86837.1"/>
    <property type="molecule type" value="Genomic_DNA"/>
</dbReference>
<reference evidence="1" key="1">
    <citation type="submission" date="2020-05" db="EMBL/GenBank/DDBJ databases">
        <title>Complete genome sequence of Bradyrhizobium diazoefficiens XF3 isolated from soybean nodule.</title>
        <authorList>
            <person name="Noda R."/>
            <person name="Kakizaki K."/>
            <person name="Minamisawa K."/>
        </authorList>
    </citation>
    <scope>NUCLEOTIDE SEQUENCE</scope>
    <source>
        <strain evidence="1">XF3</strain>
    </source>
</reference>
<dbReference type="RefSeq" id="WP_182872405.1">
    <property type="nucleotide sequence ID" value="NZ_AP022639.1"/>
</dbReference>
<name>A0A810BS22_9BRAD</name>
<protein>
    <submittedName>
        <fullName evidence="2">Uncharacterized protein</fullName>
    </submittedName>
</protein>
<evidence type="ECO:0000313" key="1">
    <source>
        <dbReference type="EMBL" id="BCE43288.1"/>
    </source>
</evidence>
<evidence type="ECO:0000313" key="3">
    <source>
        <dbReference type="EMBL" id="BCE86837.1"/>
    </source>
</evidence>
<gene>
    <name evidence="1" type="ORF">XF3B_83190</name>
    <name evidence="2" type="ORF">XF8B_83210</name>
    <name evidence="3" type="ORF">XF9B_82580</name>
</gene>
<dbReference type="AlphaFoldDB" id="A0A810BS22"/>
<dbReference type="EMBL" id="AP023093">
    <property type="protein sequence ID" value="BCE43288.1"/>
    <property type="molecule type" value="Genomic_DNA"/>
</dbReference>
<sequence>MLTFLFEDPALTGGVFCFLWTKFHMTSNRSTDARAEKSAASGGPSEAMRALVRALARADAIEDYQRRNGNVKGYGVESSNLRPV</sequence>
<dbReference type="EMBL" id="AP023097">
    <property type="protein sequence ID" value="BCE78210.1"/>
    <property type="molecule type" value="Genomic_DNA"/>
</dbReference>
<reference evidence="2" key="2">
    <citation type="submission" date="2020-05" db="EMBL/GenBank/DDBJ databases">
        <title>Complete genome sequence of Bradyrhizobium diazoefficiens XF8 isolated from soybean nodule.</title>
        <authorList>
            <person name="Noda R."/>
            <person name="Kakizaki K."/>
            <person name="Minamisawa K."/>
        </authorList>
    </citation>
    <scope>NUCLEOTIDE SEQUENCE</scope>
    <source>
        <strain evidence="2">XF8</strain>
    </source>
</reference>
<evidence type="ECO:0000313" key="2">
    <source>
        <dbReference type="EMBL" id="BCE78210.1"/>
    </source>
</evidence>
<reference evidence="3" key="3">
    <citation type="submission" date="2020-05" db="EMBL/GenBank/DDBJ databases">
        <title>Complete genome sequence of Bradyrhizobium diazoefficiens XF9 isolated from soybean nodule.</title>
        <authorList>
            <person name="Noda R."/>
            <person name="Kakizaki K."/>
            <person name="Minamisawa K."/>
        </authorList>
    </citation>
    <scope>NUCLEOTIDE SEQUENCE</scope>
    <source>
        <strain evidence="3">XF9</strain>
    </source>
</reference>
<proteinExistence type="predicted"/>
<accession>A0A810BS22</accession>
<organism evidence="2">
    <name type="scientific">Bradyrhizobium diazoefficiens</name>
    <dbReference type="NCBI Taxonomy" id="1355477"/>
    <lineage>
        <taxon>Bacteria</taxon>
        <taxon>Pseudomonadati</taxon>
        <taxon>Pseudomonadota</taxon>
        <taxon>Alphaproteobacteria</taxon>
        <taxon>Hyphomicrobiales</taxon>
        <taxon>Nitrobacteraceae</taxon>
        <taxon>Bradyrhizobium</taxon>
    </lineage>
</organism>